<evidence type="ECO:0000313" key="1">
    <source>
        <dbReference type="EMBL" id="CAG7824799.1"/>
    </source>
</evidence>
<dbReference type="Proteomes" id="UP000708208">
    <property type="component" value="Unassembled WGS sequence"/>
</dbReference>
<gene>
    <name evidence="1" type="ORF">AFUS01_LOCUS34940</name>
</gene>
<feature type="non-terminal residue" evidence="1">
    <location>
        <position position="117"/>
    </location>
</feature>
<reference evidence="1" key="1">
    <citation type="submission" date="2021-06" db="EMBL/GenBank/DDBJ databases">
        <authorList>
            <person name="Hodson N. C."/>
            <person name="Mongue J. A."/>
            <person name="Jaron S. K."/>
        </authorList>
    </citation>
    <scope>NUCLEOTIDE SEQUENCE</scope>
</reference>
<organism evidence="1 2">
    <name type="scientific">Allacma fusca</name>
    <dbReference type="NCBI Taxonomy" id="39272"/>
    <lineage>
        <taxon>Eukaryota</taxon>
        <taxon>Metazoa</taxon>
        <taxon>Ecdysozoa</taxon>
        <taxon>Arthropoda</taxon>
        <taxon>Hexapoda</taxon>
        <taxon>Collembola</taxon>
        <taxon>Symphypleona</taxon>
        <taxon>Sminthuridae</taxon>
        <taxon>Allacma</taxon>
    </lineage>
</organism>
<dbReference type="AlphaFoldDB" id="A0A8J2KWN1"/>
<sequence length="117" mass="12391">IPGSPAGRYCGSIFPGTIASSTRPFQMFVSFNDEEIVAINNMVNPLVGCPIGFDCLDQYGSRIIPDVGSPPNDPSAVLPCQSPEADALGEQCSLNQGLQDFVDTSNTGFCLQYVLAN</sequence>
<proteinExistence type="predicted"/>
<name>A0A8J2KWN1_9HEXA</name>
<evidence type="ECO:0000313" key="2">
    <source>
        <dbReference type="Proteomes" id="UP000708208"/>
    </source>
</evidence>
<protein>
    <submittedName>
        <fullName evidence="1">Uncharacterized protein</fullName>
    </submittedName>
</protein>
<keyword evidence="2" id="KW-1185">Reference proteome</keyword>
<dbReference type="EMBL" id="CAJVCH010534039">
    <property type="protein sequence ID" value="CAG7824799.1"/>
    <property type="molecule type" value="Genomic_DNA"/>
</dbReference>
<accession>A0A8J2KWN1</accession>
<comment type="caution">
    <text evidence="1">The sequence shown here is derived from an EMBL/GenBank/DDBJ whole genome shotgun (WGS) entry which is preliminary data.</text>
</comment>